<proteinExistence type="predicted"/>
<dbReference type="AlphaFoldDB" id="A0A6I9NGT5"/>
<accession>A0A6I9NGT5</accession>
<evidence type="ECO:0000313" key="3">
    <source>
        <dbReference type="RefSeq" id="XP_010773670.1"/>
    </source>
</evidence>
<dbReference type="RefSeq" id="XP_010773670.1">
    <property type="nucleotide sequence ID" value="XM_010775368.1"/>
</dbReference>
<gene>
    <name evidence="3" type="primary">LOC104949084</name>
</gene>
<keyword evidence="2" id="KW-1185">Reference proteome</keyword>
<feature type="region of interest" description="Disordered" evidence="1">
    <location>
        <begin position="67"/>
        <end position="88"/>
    </location>
</feature>
<feature type="region of interest" description="Disordered" evidence="1">
    <location>
        <begin position="23"/>
        <end position="50"/>
    </location>
</feature>
<dbReference type="GeneID" id="104949084"/>
<name>A0A6I9NGT5_9TELE</name>
<dbReference type="OrthoDB" id="311279at2759"/>
<protein>
    <submittedName>
        <fullName evidence="3">Centrosomal protein of 83 kDa-like</fullName>
    </submittedName>
</protein>
<reference evidence="3" key="1">
    <citation type="submission" date="2025-08" db="UniProtKB">
        <authorList>
            <consortium name="RefSeq"/>
        </authorList>
    </citation>
    <scope>IDENTIFICATION</scope>
    <source>
        <tissue evidence="3">Muscle</tissue>
    </source>
</reference>
<organism evidence="2 3">
    <name type="scientific">Notothenia coriiceps</name>
    <name type="common">black rockcod</name>
    <dbReference type="NCBI Taxonomy" id="8208"/>
    <lineage>
        <taxon>Eukaryota</taxon>
        <taxon>Metazoa</taxon>
        <taxon>Chordata</taxon>
        <taxon>Craniata</taxon>
        <taxon>Vertebrata</taxon>
        <taxon>Euteleostomi</taxon>
        <taxon>Actinopterygii</taxon>
        <taxon>Neopterygii</taxon>
        <taxon>Teleostei</taxon>
        <taxon>Neoteleostei</taxon>
        <taxon>Acanthomorphata</taxon>
        <taxon>Eupercaria</taxon>
        <taxon>Perciformes</taxon>
        <taxon>Notothenioidei</taxon>
        <taxon>Nototheniidae</taxon>
        <taxon>Notothenia</taxon>
    </lineage>
</organism>
<dbReference type="KEGG" id="ncc:104949084"/>
<evidence type="ECO:0000313" key="2">
    <source>
        <dbReference type="Proteomes" id="UP000504611"/>
    </source>
</evidence>
<evidence type="ECO:0000256" key="1">
    <source>
        <dbReference type="SAM" id="MobiDB-lite"/>
    </source>
</evidence>
<dbReference type="Proteomes" id="UP000504611">
    <property type="component" value="Unplaced"/>
</dbReference>
<sequence>MKELQRRHNEFRRLLLGGHAPYSAGHAFLTSTSSPPLPRTEGQQANIPEEQHQRELALLRRRLEDLESAQQQQLQDLGSLRDPPQPDL</sequence>